<evidence type="ECO:0000256" key="8">
    <source>
        <dbReference type="SAM" id="MobiDB-lite"/>
    </source>
</evidence>
<keyword evidence="2" id="KW-0723">Serine/threonine-protein kinase</keyword>
<feature type="compositionally biased region" description="Low complexity" evidence="8">
    <location>
        <begin position="440"/>
        <end position="476"/>
    </location>
</feature>
<evidence type="ECO:0000256" key="1">
    <source>
        <dbReference type="ARBA" id="ARBA00012513"/>
    </source>
</evidence>
<dbReference type="Pfam" id="PF00069">
    <property type="entry name" value="Pkinase"/>
    <property type="match status" value="1"/>
</dbReference>
<sequence>MNATDERPTEALLDGRYRIGECIGRGGTAAVYRAEDTLLGRTVAVKVLRQSEDMPSAGERVHDETAVLASLNHPSLVTLYDARLDPQQPQFLVMELIDGPTLATTLRRAPLTGLQAASLALDLAEALEFVHDAGIIHRDVKPSNVLLAPSSRREAGWTAKLTDFGIAFSLGDARRTSPGIAIGTAAYMAPEQVTTAELTPAVDIYSLGLLLIEALTGEPAFPVSGGVQTALLRLSEPPTIPDDLGPDWVCLLTRMTRIAPEERPSAEEVAQAASHLRDELSAKDAVGGPLRAPSALAPLAATAHLTGPTREITSALPTPARRTRRRRAPWAAIVGAAAAAAVIVGGIWVLAPSGSLGREAAPASFDGVTDGAPSSTVPADEAEDVAAEDPAVQEPVVQEPAPQPVEQPAPSTPQEPGPAPVAPPAPPAGGPAEGDGGPAGDEPAPNEGPGGAPNPNKGPGNNSGNQGPSGPDRTES</sequence>
<dbReference type="PANTHER" id="PTHR43289:SF6">
    <property type="entry name" value="SERINE_THREONINE-PROTEIN KINASE NEKL-3"/>
    <property type="match status" value="1"/>
</dbReference>
<name>A0A7W9CD10_9MICO</name>
<feature type="compositionally biased region" description="Pro residues" evidence="8">
    <location>
        <begin position="401"/>
        <end position="429"/>
    </location>
</feature>
<keyword evidence="9" id="KW-0812">Transmembrane</keyword>
<dbReference type="InterPro" id="IPR008271">
    <property type="entry name" value="Ser/Thr_kinase_AS"/>
</dbReference>
<keyword evidence="3 11" id="KW-0808">Transferase</keyword>
<feature type="compositionally biased region" description="Low complexity" evidence="8">
    <location>
        <begin position="388"/>
        <end position="400"/>
    </location>
</feature>
<proteinExistence type="predicted"/>
<dbReference type="InterPro" id="IPR000719">
    <property type="entry name" value="Prot_kinase_dom"/>
</dbReference>
<dbReference type="InterPro" id="IPR017441">
    <property type="entry name" value="Protein_kinase_ATP_BS"/>
</dbReference>
<keyword evidence="4 7" id="KW-0547">Nucleotide-binding</keyword>
<evidence type="ECO:0000256" key="5">
    <source>
        <dbReference type="ARBA" id="ARBA00022777"/>
    </source>
</evidence>
<dbReference type="SUPFAM" id="SSF56112">
    <property type="entry name" value="Protein kinase-like (PK-like)"/>
    <property type="match status" value="1"/>
</dbReference>
<dbReference type="Proteomes" id="UP000517712">
    <property type="component" value="Unassembled WGS sequence"/>
</dbReference>
<dbReference type="RefSeq" id="WP_184283180.1">
    <property type="nucleotide sequence ID" value="NZ_BAAAPG010000001.1"/>
</dbReference>
<dbReference type="SMART" id="SM00220">
    <property type="entry name" value="S_TKc"/>
    <property type="match status" value="1"/>
</dbReference>
<dbReference type="PROSITE" id="PS00108">
    <property type="entry name" value="PROTEIN_KINASE_ST"/>
    <property type="match status" value="1"/>
</dbReference>
<dbReference type="Gene3D" id="3.30.200.20">
    <property type="entry name" value="Phosphorylase Kinase, domain 1"/>
    <property type="match status" value="1"/>
</dbReference>
<comment type="caution">
    <text evidence="11">The sequence shown here is derived from an EMBL/GenBank/DDBJ whole genome shotgun (WGS) entry which is preliminary data.</text>
</comment>
<keyword evidence="9" id="KW-1133">Transmembrane helix</keyword>
<dbReference type="InterPro" id="IPR011009">
    <property type="entry name" value="Kinase-like_dom_sf"/>
</dbReference>
<feature type="domain" description="Protein kinase" evidence="10">
    <location>
        <begin position="17"/>
        <end position="276"/>
    </location>
</feature>
<evidence type="ECO:0000256" key="2">
    <source>
        <dbReference type="ARBA" id="ARBA00022527"/>
    </source>
</evidence>
<evidence type="ECO:0000256" key="9">
    <source>
        <dbReference type="SAM" id="Phobius"/>
    </source>
</evidence>
<dbReference type="PROSITE" id="PS50011">
    <property type="entry name" value="PROTEIN_KINASE_DOM"/>
    <property type="match status" value="1"/>
</dbReference>
<evidence type="ECO:0000313" key="11">
    <source>
        <dbReference type="EMBL" id="MBB5743348.1"/>
    </source>
</evidence>
<gene>
    <name evidence="11" type="ORF">HD600_001845</name>
</gene>
<evidence type="ECO:0000256" key="3">
    <source>
        <dbReference type="ARBA" id="ARBA00022679"/>
    </source>
</evidence>
<feature type="binding site" evidence="7">
    <location>
        <position position="46"/>
    </location>
    <ligand>
        <name>ATP</name>
        <dbReference type="ChEBI" id="CHEBI:30616"/>
    </ligand>
</feature>
<evidence type="ECO:0000256" key="6">
    <source>
        <dbReference type="ARBA" id="ARBA00022840"/>
    </source>
</evidence>
<evidence type="ECO:0000259" key="10">
    <source>
        <dbReference type="PROSITE" id="PS50011"/>
    </source>
</evidence>
<organism evidence="11 12">
    <name type="scientific">Microbacterium ginsengiterrae</name>
    <dbReference type="NCBI Taxonomy" id="546115"/>
    <lineage>
        <taxon>Bacteria</taxon>
        <taxon>Bacillati</taxon>
        <taxon>Actinomycetota</taxon>
        <taxon>Actinomycetes</taxon>
        <taxon>Micrococcales</taxon>
        <taxon>Microbacteriaceae</taxon>
        <taxon>Microbacterium</taxon>
    </lineage>
</organism>
<evidence type="ECO:0000256" key="4">
    <source>
        <dbReference type="ARBA" id="ARBA00022741"/>
    </source>
</evidence>
<evidence type="ECO:0000313" key="12">
    <source>
        <dbReference type="Proteomes" id="UP000517712"/>
    </source>
</evidence>
<dbReference type="EC" id="2.7.11.1" evidence="1"/>
<keyword evidence="9" id="KW-0472">Membrane</keyword>
<accession>A0A7W9CD10</accession>
<evidence type="ECO:0000256" key="7">
    <source>
        <dbReference type="PROSITE-ProRule" id="PRU10141"/>
    </source>
</evidence>
<keyword evidence="6 7" id="KW-0067">ATP-binding</keyword>
<keyword evidence="5" id="KW-0418">Kinase</keyword>
<dbReference type="PANTHER" id="PTHR43289">
    <property type="entry name" value="MITOGEN-ACTIVATED PROTEIN KINASE KINASE KINASE 20-RELATED"/>
    <property type="match status" value="1"/>
</dbReference>
<dbReference type="AlphaFoldDB" id="A0A7W9CD10"/>
<feature type="region of interest" description="Disordered" evidence="8">
    <location>
        <begin position="357"/>
        <end position="476"/>
    </location>
</feature>
<keyword evidence="12" id="KW-1185">Reference proteome</keyword>
<dbReference type="PROSITE" id="PS00107">
    <property type="entry name" value="PROTEIN_KINASE_ATP"/>
    <property type="match status" value="1"/>
</dbReference>
<dbReference type="EMBL" id="JACHMU010000001">
    <property type="protein sequence ID" value="MBB5743348.1"/>
    <property type="molecule type" value="Genomic_DNA"/>
</dbReference>
<dbReference type="GO" id="GO:0004674">
    <property type="term" value="F:protein serine/threonine kinase activity"/>
    <property type="evidence" value="ECO:0007669"/>
    <property type="project" value="UniProtKB-KW"/>
</dbReference>
<dbReference type="GO" id="GO:0005524">
    <property type="term" value="F:ATP binding"/>
    <property type="evidence" value="ECO:0007669"/>
    <property type="project" value="UniProtKB-UniRule"/>
</dbReference>
<feature type="transmembrane region" description="Helical" evidence="9">
    <location>
        <begin position="330"/>
        <end position="351"/>
    </location>
</feature>
<dbReference type="Gene3D" id="1.10.510.10">
    <property type="entry name" value="Transferase(Phosphotransferase) domain 1"/>
    <property type="match status" value="1"/>
</dbReference>
<protein>
    <recommendedName>
        <fullName evidence="1">non-specific serine/threonine protein kinase</fullName>
        <ecNumber evidence="1">2.7.11.1</ecNumber>
    </recommendedName>
</protein>
<dbReference type="CDD" id="cd14014">
    <property type="entry name" value="STKc_PknB_like"/>
    <property type="match status" value="1"/>
</dbReference>
<reference evidence="11 12" key="1">
    <citation type="submission" date="2020-08" db="EMBL/GenBank/DDBJ databases">
        <title>Sequencing the genomes of 1000 actinobacteria strains.</title>
        <authorList>
            <person name="Klenk H.-P."/>
        </authorList>
    </citation>
    <scope>NUCLEOTIDE SEQUENCE [LARGE SCALE GENOMIC DNA]</scope>
    <source>
        <strain evidence="11 12">DSM 24823</strain>
    </source>
</reference>